<keyword evidence="1 6" id="KW-0132">Cell division</keyword>
<dbReference type="Proteomes" id="UP000017700">
    <property type="component" value="Chromosome"/>
</dbReference>
<reference evidence="9" key="4">
    <citation type="submission" date="2017-11" db="EMBL/GenBank/DDBJ databases">
        <title>Complete genome sequence of Serratia sp. ATCC 39006.</title>
        <authorList>
            <person name="Hampton H.G."/>
            <person name="Jackson S.A."/>
            <person name="Jauregui R."/>
            <person name="Poulter G.T.M."/>
            <person name="Salmond G.P.C."/>
            <person name="Fineran P.C."/>
        </authorList>
    </citation>
    <scope>NUCLEOTIDE SEQUENCE</scope>
    <source>
        <strain evidence="9">ATCC 39006</strain>
    </source>
</reference>
<dbReference type="Gene3D" id="3.40.50.300">
    <property type="entry name" value="P-loop containing nucleotide triphosphate hydrolases"/>
    <property type="match status" value="1"/>
</dbReference>
<feature type="region of interest" description="FtsZ binding" evidence="6">
    <location>
        <begin position="103"/>
        <end position="109"/>
    </location>
</feature>
<evidence type="ECO:0000256" key="3">
    <source>
        <dbReference type="ARBA" id="ARBA00023210"/>
    </source>
</evidence>
<dbReference type="KEGG" id="sera:Ser39006_009500"/>
<dbReference type="PIRSF" id="PIRSF003093">
    <property type="entry name" value="SulA"/>
    <property type="match status" value="1"/>
</dbReference>
<reference evidence="9" key="2">
    <citation type="submission" date="2013-09" db="EMBL/GenBank/DDBJ databases">
        <authorList>
            <person name="Wang G."/>
            <person name="Yang Y."/>
            <person name="Su Y."/>
        </authorList>
    </citation>
    <scope>NUCLEOTIDE SEQUENCE</scope>
    <source>
        <strain evidence="9">ATCC 39006</strain>
    </source>
</reference>
<reference evidence="8 11" key="3">
    <citation type="submission" date="2017-11" db="EMBL/GenBank/DDBJ databases">
        <title>Complete genome sequence of Serratia sp. ATCC 39006 LacA.</title>
        <authorList>
            <person name="Hampton H.G."/>
            <person name="Jackson S.A."/>
            <person name="Jauregui R."/>
            <person name="Poulter G.T.M."/>
            <person name="Salmond G.P.C."/>
            <person name="Fineran P.C."/>
        </authorList>
    </citation>
    <scope>NUCLEOTIDE SEQUENCE [LARGE SCALE GENOMIC DNA]</scope>
    <source>
        <strain evidence="8 11">ATCC 39006</strain>
    </source>
</reference>
<comment type="induction">
    <text evidence="6">By DNA damage, as part of the SOS response.</text>
</comment>
<dbReference type="GO" id="GO:0000917">
    <property type="term" value="P:division septum assembly"/>
    <property type="evidence" value="ECO:0007669"/>
    <property type="project" value="UniProtKB-KW"/>
</dbReference>
<proteinExistence type="evidence at transcript level"/>
<evidence type="ECO:0000313" key="9">
    <source>
        <dbReference type="EMBL" id="AUH04333.1"/>
    </source>
</evidence>
<dbReference type="OrthoDB" id="6464784at2"/>
<dbReference type="KEGG" id="serq:CWC46_09495"/>
<dbReference type="NCBIfam" id="NF007892">
    <property type="entry name" value="PRK10595.1"/>
    <property type="match status" value="1"/>
</dbReference>
<evidence type="ECO:0000256" key="7">
    <source>
        <dbReference type="SAM" id="MobiDB-lite"/>
    </source>
</evidence>
<keyword evidence="3 6" id="KW-0717">Septation</keyword>
<dbReference type="AlphaFoldDB" id="A0A2I5T641"/>
<dbReference type="EMBL" id="CP025084">
    <property type="protein sequence ID" value="AUH04333.1"/>
    <property type="molecule type" value="Genomic_DNA"/>
</dbReference>
<name>A0A2I5T641_SERS3</name>
<evidence type="ECO:0000313" key="11">
    <source>
        <dbReference type="Proteomes" id="UP000233778"/>
    </source>
</evidence>
<accession>A0A2I5T641</accession>
<dbReference type="HAMAP" id="MF_01179">
    <property type="entry name" value="SulA"/>
    <property type="match status" value="1"/>
</dbReference>
<feature type="region of interest" description="Disordered" evidence="7">
    <location>
        <begin position="1"/>
        <end position="25"/>
    </location>
</feature>
<keyword evidence="4 6" id="KW-0742">SOS response</keyword>
<gene>
    <name evidence="6" type="primary">sulA</name>
    <name evidence="8" type="ORF">CWC46_09495</name>
    <name evidence="9" type="ORF">Ser39006_009500</name>
</gene>
<evidence type="ECO:0000256" key="4">
    <source>
        <dbReference type="ARBA" id="ARBA00023236"/>
    </source>
</evidence>
<comment type="similarity">
    <text evidence="6">Belongs to the SulA family.</text>
</comment>
<evidence type="ECO:0000256" key="6">
    <source>
        <dbReference type="HAMAP-Rule" id="MF_01179"/>
    </source>
</evidence>
<comment type="function">
    <text evidence="6">Component of the SOS system and an inhibitor of cell division. Accumulation of SulA causes rapid cessation of cell division and the appearance of long, non-septate filaments. In the presence of GTP, binds a polymerization-competent form of FtsZ in a 1:1 ratio, thus inhibiting FtsZ polymerization and therefore preventing it from participating in the assembly of the Z ring. This mechanism prevents the premature segregation of damaged DNA to daughter cells during cell division.</text>
</comment>
<dbReference type="EMBL" id="CP025085">
    <property type="protein sequence ID" value="AUH00014.1"/>
    <property type="molecule type" value="Genomic_DNA"/>
</dbReference>
<comment type="PTM">
    <text evidence="6">Is rapidly cleaved and degraded by the Lon protease once DNA damage is repaired.</text>
</comment>
<protein>
    <recommendedName>
        <fullName evidence="6">Cell division inhibitor SulA</fullName>
    </recommendedName>
</protein>
<keyword evidence="2 6" id="KW-0227">DNA damage</keyword>
<dbReference type="InterPro" id="IPR004596">
    <property type="entry name" value="Cell_div_suppressor_SulA"/>
</dbReference>
<dbReference type="RefSeq" id="WP_021016826.1">
    <property type="nucleotide sequence ID" value="NZ_CP025084.1"/>
</dbReference>
<feature type="site" description="Essential for degradation by Lon protease" evidence="6">
    <location>
        <position position="164"/>
    </location>
</feature>
<dbReference type="PANTHER" id="PTHR35369">
    <property type="entry name" value="BLR3025 PROTEIN-RELATED"/>
    <property type="match status" value="1"/>
</dbReference>
<keyword evidence="5 6" id="KW-0131">Cell cycle</keyword>
<feature type="compositionally biased region" description="Polar residues" evidence="7">
    <location>
        <begin position="1"/>
        <end position="13"/>
    </location>
</feature>
<evidence type="ECO:0000256" key="2">
    <source>
        <dbReference type="ARBA" id="ARBA00022763"/>
    </source>
</evidence>
<evidence type="ECO:0000313" key="8">
    <source>
        <dbReference type="EMBL" id="AUH00014.1"/>
    </source>
</evidence>
<dbReference type="GO" id="GO:0009432">
    <property type="term" value="P:SOS response"/>
    <property type="evidence" value="ECO:0007669"/>
    <property type="project" value="UniProtKB-UniRule"/>
</dbReference>
<feature type="region of interest" description="Lon protease binding" evidence="6">
    <location>
        <begin position="157"/>
        <end position="164"/>
    </location>
</feature>
<dbReference type="InterPro" id="IPR050356">
    <property type="entry name" value="SulA_CellDiv_inhibitor"/>
</dbReference>
<dbReference type="Proteomes" id="UP000233778">
    <property type="component" value="Chromosome"/>
</dbReference>
<dbReference type="GO" id="GO:0006281">
    <property type="term" value="P:DNA repair"/>
    <property type="evidence" value="ECO:0007669"/>
    <property type="project" value="TreeGrafter"/>
</dbReference>
<sequence length="164" mass="18647">MRTQSVNSRNFCHSSLPGHEAPSSASNGGIISEIVYAPDQPVLEHLLIPLLRQLGMQSRWLLWLSPQKKISRHWLQQAGLPLNKTIQLHHLSPVNTVDAMEKALLTGNYSAVLCWLSEELSNEEKIRLQRAAQSGNTYGFIMRPENKTIDRLFSTLKIHSRLYH</sequence>
<evidence type="ECO:0000256" key="5">
    <source>
        <dbReference type="ARBA" id="ARBA00023306"/>
    </source>
</evidence>
<organism evidence="9 10">
    <name type="scientific">Serratia sp. (strain ATCC 39006)</name>
    <name type="common">Prodigiosinella confusarubida</name>
    <dbReference type="NCBI Taxonomy" id="104623"/>
    <lineage>
        <taxon>Bacteria</taxon>
        <taxon>Pseudomonadati</taxon>
        <taxon>Pseudomonadota</taxon>
        <taxon>Gammaproteobacteria</taxon>
        <taxon>Enterobacterales</taxon>
        <taxon>Pectobacteriaceae</taxon>
        <taxon>Prodigiosinella</taxon>
    </lineage>
</organism>
<dbReference type="NCBIfam" id="TIGR00623">
    <property type="entry name" value="SOS_SulA_coli"/>
    <property type="match status" value="1"/>
</dbReference>
<dbReference type="InterPro" id="IPR047696">
    <property type="entry name" value="SulA_enterobact"/>
</dbReference>
<evidence type="ECO:0000256" key="1">
    <source>
        <dbReference type="ARBA" id="ARBA00022618"/>
    </source>
</evidence>
<dbReference type="SUPFAM" id="SSF52540">
    <property type="entry name" value="P-loop containing nucleoside triphosphate hydrolases"/>
    <property type="match status" value="1"/>
</dbReference>
<evidence type="ECO:0000313" key="10">
    <source>
        <dbReference type="Proteomes" id="UP000017700"/>
    </source>
</evidence>
<dbReference type="PANTHER" id="PTHR35369:SF4">
    <property type="entry name" value="CELL DIVISION INHIBITOR SULA"/>
    <property type="match status" value="1"/>
</dbReference>
<dbReference type="GO" id="GO:0051782">
    <property type="term" value="P:negative regulation of cell division"/>
    <property type="evidence" value="ECO:0007669"/>
    <property type="project" value="UniProtKB-UniRule"/>
</dbReference>
<reference evidence="9 10" key="1">
    <citation type="journal article" date="2013" name="Genome Announc.">
        <title>Draft genome sequence of Serratia sp. strain ATCC 39006, a model bacterium for analysis of the biosynthesis and regulation of prodigiosin, a carbapenem, and gas vesicles.</title>
        <authorList>
            <person name="Fineran P.C."/>
            <person name="Iglesias Cans M.C."/>
            <person name="Ramsay J.P."/>
            <person name="Wilf N.M."/>
            <person name="Cossyleon D."/>
            <person name="McNeil M.B."/>
            <person name="Williamson N.R."/>
            <person name="Monson R.E."/>
            <person name="Becher S.A."/>
            <person name="Stanton J.A."/>
            <person name="Brugger K."/>
            <person name="Brown S.D."/>
            <person name="Salmond G.P."/>
        </authorList>
    </citation>
    <scope>NUCLEOTIDE SEQUENCE [LARGE SCALE GENOMIC DNA]</scope>
    <source>
        <strain evidence="9">ATCC 39006</strain>
        <strain evidence="10">ATCC 39006 / SC 11482</strain>
    </source>
</reference>
<dbReference type="STRING" id="104623.Ser39006_03564"/>
<comment type="subunit">
    <text evidence="6">Interacts with FtsZ.</text>
</comment>
<keyword evidence="10" id="KW-1185">Reference proteome</keyword>
<dbReference type="Pfam" id="PF03846">
    <property type="entry name" value="SulA"/>
    <property type="match status" value="1"/>
</dbReference>
<dbReference type="InterPro" id="IPR027417">
    <property type="entry name" value="P-loop_NTPase"/>
</dbReference>